<reference evidence="3 4" key="1">
    <citation type="journal article" date="2018" name="Nat. Ecol. Evol.">
        <title>Shark genomes provide insights into elasmobranch evolution and the origin of vertebrates.</title>
        <authorList>
            <person name="Hara Y"/>
            <person name="Yamaguchi K"/>
            <person name="Onimaru K"/>
            <person name="Kadota M"/>
            <person name="Koyanagi M"/>
            <person name="Keeley SD"/>
            <person name="Tatsumi K"/>
            <person name="Tanaka K"/>
            <person name="Motone F"/>
            <person name="Kageyama Y"/>
            <person name="Nozu R"/>
            <person name="Adachi N"/>
            <person name="Nishimura O"/>
            <person name="Nakagawa R"/>
            <person name="Tanegashima C"/>
            <person name="Kiyatake I"/>
            <person name="Matsumoto R"/>
            <person name="Murakumo K"/>
            <person name="Nishida K"/>
            <person name="Terakita A"/>
            <person name="Kuratani S"/>
            <person name="Sato K"/>
            <person name="Hyodo S Kuraku.S."/>
        </authorList>
    </citation>
    <scope>NUCLEOTIDE SEQUENCE [LARGE SCALE GENOMIC DNA]</scope>
</reference>
<dbReference type="FunFam" id="1.10.167.10:FF:000001">
    <property type="entry name" value="Putative regulator of g-protein signaling 12"/>
    <property type="match status" value="1"/>
</dbReference>
<feature type="compositionally biased region" description="Basic and acidic residues" evidence="1">
    <location>
        <begin position="63"/>
        <end position="77"/>
    </location>
</feature>
<dbReference type="InterPro" id="IPR044926">
    <property type="entry name" value="RGS_subdomain_2"/>
</dbReference>
<evidence type="ECO:0000313" key="4">
    <source>
        <dbReference type="Proteomes" id="UP000287033"/>
    </source>
</evidence>
<name>A0A401RQS8_CHIPU</name>
<dbReference type="PANTHER" id="PTHR10845">
    <property type="entry name" value="REGULATOR OF G PROTEIN SIGNALING"/>
    <property type="match status" value="1"/>
</dbReference>
<dbReference type="InterPro" id="IPR036305">
    <property type="entry name" value="RGS_sf"/>
</dbReference>
<dbReference type="PANTHER" id="PTHR10845:SF196">
    <property type="entry name" value="REGULATOR OF G-PROTEIN SIGNALING 17"/>
    <property type="match status" value="1"/>
</dbReference>
<feature type="region of interest" description="Disordered" evidence="1">
    <location>
        <begin position="63"/>
        <end position="90"/>
    </location>
</feature>
<organism evidence="3 4">
    <name type="scientific">Chiloscyllium punctatum</name>
    <name type="common">Brownbanded bambooshark</name>
    <name type="synonym">Hemiscyllium punctatum</name>
    <dbReference type="NCBI Taxonomy" id="137246"/>
    <lineage>
        <taxon>Eukaryota</taxon>
        <taxon>Metazoa</taxon>
        <taxon>Chordata</taxon>
        <taxon>Craniata</taxon>
        <taxon>Vertebrata</taxon>
        <taxon>Chondrichthyes</taxon>
        <taxon>Elasmobranchii</taxon>
        <taxon>Galeomorphii</taxon>
        <taxon>Galeoidea</taxon>
        <taxon>Orectolobiformes</taxon>
        <taxon>Hemiscylliidae</taxon>
        <taxon>Chiloscyllium</taxon>
    </lineage>
</organism>
<feature type="compositionally biased region" description="Basic and acidic residues" evidence="1">
    <location>
        <begin position="15"/>
        <end position="26"/>
    </location>
</feature>
<feature type="domain" description="RGS" evidence="2">
    <location>
        <begin position="103"/>
        <end position="219"/>
    </location>
</feature>
<dbReference type="Gene3D" id="1.10.167.10">
    <property type="entry name" value="Regulator of G-protein Signalling 4, domain 2"/>
    <property type="match status" value="1"/>
</dbReference>
<evidence type="ECO:0000259" key="2">
    <source>
        <dbReference type="PROSITE" id="PS50132"/>
    </source>
</evidence>
<comment type="caution">
    <text evidence="3">The sequence shown here is derived from an EMBL/GenBank/DDBJ whole genome shotgun (WGS) entry which is preliminary data.</text>
</comment>
<proteinExistence type="predicted"/>
<dbReference type="InterPro" id="IPR016137">
    <property type="entry name" value="RGS"/>
</dbReference>
<dbReference type="STRING" id="137246.A0A401RQS8"/>
<dbReference type="OrthoDB" id="10266999at2759"/>
<dbReference type="Proteomes" id="UP000287033">
    <property type="component" value="Unassembled WGS sequence"/>
</dbReference>
<feature type="region of interest" description="Disordered" evidence="1">
    <location>
        <begin position="14"/>
        <end position="37"/>
    </location>
</feature>
<dbReference type="AlphaFoldDB" id="A0A401RQS8"/>
<dbReference type="Pfam" id="PF00615">
    <property type="entry name" value="RGS"/>
    <property type="match status" value="1"/>
</dbReference>
<evidence type="ECO:0000313" key="3">
    <source>
        <dbReference type="EMBL" id="GCC20512.1"/>
    </source>
</evidence>
<keyword evidence="4" id="KW-1185">Reference proteome</keyword>
<sequence length="234" mass="26803">MVVEGLKCMGSEGIDMGKRAETRSEGDGTDPQASPNQRPNTCCFCWCCCCSCSCLSARKEEREETAGRPTEETKMESTVETIESNEESNALPSLEEITSWTQGFDKVMRTEAGRNIFREFLRSEYSEENMLFWLACEDFKKEKNSKVVAERARTIYEDYISILSPREVSLDSRVREIVNRNLLNPCPLMFEDAQLQIYSLMHRDSFPRFLNSEMYKSLIEKPKTSPDTSPDAES</sequence>
<feature type="compositionally biased region" description="Polar residues" evidence="1">
    <location>
        <begin position="78"/>
        <end position="90"/>
    </location>
</feature>
<dbReference type="SUPFAM" id="SSF48097">
    <property type="entry name" value="Regulator of G-protein signaling, RGS"/>
    <property type="match status" value="1"/>
</dbReference>
<dbReference type="PRINTS" id="PR01301">
    <property type="entry name" value="RGSPROTEIN"/>
</dbReference>
<dbReference type="EMBL" id="BEZZ01001816">
    <property type="protein sequence ID" value="GCC20512.1"/>
    <property type="molecule type" value="Genomic_DNA"/>
</dbReference>
<dbReference type="SMART" id="SM00315">
    <property type="entry name" value="RGS"/>
    <property type="match status" value="1"/>
</dbReference>
<gene>
    <name evidence="3" type="ORF">chiPu_0019074</name>
</gene>
<accession>A0A401RQS8</accession>
<dbReference type="OMA" id="MQDNSNA"/>
<dbReference type="PROSITE" id="PS50132">
    <property type="entry name" value="RGS"/>
    <property type="match status" value="1"/>
</dbReference>
<protein>
    <recommendedName>
        <fullName evidence="2">RGS domain-containing protein</fullName>
    </recommendedName>
</protein>
<evidence type="ECO:0000256" key="1">
    <source>
        <dbReference type="SAM" id="MobiDB-lite"/>
    </source>
</evidence>